<dbReference type="CDD" id="cd06526">
    <property type="entry name" value="metazoan_ACD"/>
    <property type="match status" value="1"/>
</dbReference>
<evidence type="ECO:0000256" key="3">
    <source>
        <dbReference type="SAM" id="MobiDB-lite"/>
    </source>
</evidence>
<dbReference type="WBParaSite" id="HCON_00142510-00001">
    <property type="protein sequence ID" value="HCON_00142510-00001"/>
    <property type="gene ID" value="HCON_00142510"/>
</dbReference>
<protein>
    <submittedName>
        <fullName evidence="6">SHSP domain-containing protein</fullName>
    </submittedName>
</protein>
<evidence type="ECO:0000256" key="1">
    <source>
        <dbReference type="PROSITE-ProRule" id="PRU00285"/>
    </source>
</evidence>
<dbReference type="GO" id="GO:0005634">
    <property type="term" value="C:nucleus"/>
    <property type="evidence" value="ECO:0007669"/>
    <property type="project" value="TreeGrafter"/>
</dbReference>
<dbReference type="GO" id="GO:0036498">
    <property type="term" value="P:IRE1-mediated unfolded protein response"/>
    <property type="evidence" value="ECO:0007669"/>
    <property type="project" value="TreeGrafter"/>
</dbReference>
<name>A0A7I5ECD5_HAECO</name>
<dbReference type="GO" id="GO:0005737">
    <property type="term" value="C:cytoplasm"/>
    <property type="evidence" value="ECO:0007669"/>
    <property type="project" value="TreeGrafter"/>
</dbReference>
<sequence length="149" mass="17536">ETMDLWPRSFNRMMHDYMREFDRLEKSLYPYWRDADHSVLHVANETQKVVDDDQKFAVAVDVSQFHPEELKVHLEGRELTIEGKQQHKSDNSFMERSFTRKWTLPENVDLEAIRTQLNDSGHLSVEAPKLTEGGTQRRTLPIERAPAKQ</sequence>
<dbReference type="PANTHER" id="PTHR45640">
    <property type="entry name" value="HEAT SHOCK PROTEIN HSP-12.2-RELATED"/>
    <property type="match status" value="1"/>
</dbReference>
<dbReference type="AlphaFoldDB" id="A0A7I5ECD5"/>
<accession>A0A7I5ECD5</accession>
<dbReference type="PRINTS" id="PR00299">
    <property type="entry name" value="ACRYSTALLIN"/>
</dbReference>
<dbReference type="InterPro" id="IPR008978">
    <property type="entry name" value="HSP20-like_chaperone"/>
</dbReference>
<dbReference type="SUPFAM" id="SSF49764">
    <property type="entry name" value="HSP20-like chaperones"/>
    <property type="match status" value="1"/>
</dbReference>
<dbReference type="PROSITE" id="PS01031">
    <property type="entry name" value="SHSP"/>
    <property type="match status" value="1"/>
</dbReference>
<reference evidence="6" key="1">
    <citation type="submission" date="2020-12" db="UniProtKB">
        <authorList>
            <consortium name="WormBaseParasite"/>
        </authorList>
    </citation>
    <scope>IDENTIFICATION</scope>
    <source>
        <strain evidence="6">MHco3</strain>
    </source>
</reference>
<dbReference type="Pfam" id="PF00011">
    <property type="entry name" value="HSP20"/>
    <property type="match status" value="1"/>
</dbReference>
<dbReference type="Proteomes" id="UP000025227">
    <property type="component" value="Unplaced"/>
</dbReference>
<feature type="region of interest" description="Disordered" evidence="3">
    <location>
        <begin position="121"/>
        <end position="149"/>
    </location>
</feature>
<organism evidence="5 6">
    <name type="scientific">Haemonchus contortus</name>
    <name type="common">Barber pole worm</name>
    <dbReference type="NCBI Taxonomy" id="6289"/>
    <lineage>
        <taxon>Eukaryota</taxon>
        <taxon>Metazoa</taxon>
        <taxon>Ecdysozoa</taxon>
        <taxon>Nematoda</taxon>
        <taxon>Chromadorea</taxon>
        <taxon>Rhabditida</taxon>
        <taxon>Rhabditina</taxon>
        <taxon>Rhabditomorpha</taxon>
        <taxon>Strongyloidea</taxon>
        <taxon>Trichostrongylidae</taxon>
        <taxon>Haemonchus</taxon>
    </lineage>
</organism>
<dbReference type="GO" id="GO:0009408">
    <property type="term" value="P:response to heat"/>
    <property type="evidence" value="ECO:0007669"/>
    <property type="project" value="TreeGrafter"/>
</dbReference>
<dbReference type="GO" id="GO:0051082">
    <property type="term" value="F:unfolded protein binding"/>
    <property type="evidence" value="ECO:0007669"/>
    <property type="project" value="TreeGrafter"/>
</dbReference>
<evidence type="ECO:0000259" key="4">
    <source>
        <dbReference type="PROSITE" id="PS01031"/>
    </source>
</evidence>
<comment type="similarity">
    <text evidence="1 2">Belongs to the small heat shock protein (HSP20) family.</text>
</comment>
<dbReference type="GO" id="GO:0042026">
    <property type="term" value="P:protein refolding"/>
    <property type="evidence" value="ECO:0007669"/>
    <property type="project" value="TreeGrafter"/>
</dbReference>
<dbReference type="OrthoDB" id="1431247at2759"/>
<dbReference type="InterPro" id="IPR002068">
    <property type="entry name" value="A-crystallin/Hsp20_dom"/>
</dbReference>
<dbReference type="PANTHER" id="PTHR45640:SF32">
    <property type="entry name" value="STRESS-INDUCED PROTEIN 1"/>
    <property type="match status" value="1"/>
</dbReference>
<proteinExistence type="inferred from homology"/>
<evidence type="ECO:0000313" key="6">
    <source>
        <dbReference type="WBParaSite" id="HCON_00142510-00001"/>
    </source>
</evidence>
<dbReference type="InterPro" id="IPR001436">
    <property type="entry name" value="Alpha-crystallin/sHSP_animal"/>
</dbReference>
<dbReference type="Gene3D" id="2.60.40.790">
    <property type="match status" value="1"/>
</dbReference>
<keyword evidence="5" id="KW-1185">Reference proteome</keyword>
<evidence type="ECO:0000313" key="5">
    <source>
        <dbReference type="Proteomes" id="UP000025227"/>
    </source>
</evidence>
<feature type="domain" description="SHSP" evidence="4">
    <location>
        <begin position="38"/>
        <end position="145"/>
    </location>
</feature>
<evidence type="ECO:0000256" key="2">
    <source>
        <dbReference type="RuleBase" id="RU003616"/>
    </source>
</evidence>